<keyword evidence="2 3" id="KW-0378">Hydrolase</keyword>
<dbReference type="SUPFAM" id="SSF55031">
    <property type="entry name" value="Bacterial exopeptidase dimerisation domain"/>
    <property type="match status" value="1"/>
</dbReference>
<accession>A0ABQ2F8P3</accession>
<dbReference type="RefSeq" id="WP_022920504.1">
    <property type="nucleotide sequence ID" value="NZ_BMLB01000002.1"/>
</dbReference>
<dbReference type="EMBL" id="BMLB01000002">
    <property type="protein sequence ID" value="GGK63532.1"/>
    <property type="molecule type" value="Genomic_DNA"/>
</dbReference>
<dbReference type="InterPro" id="IPR002933">
    <property type="entry name" value="Peptidase_M20"/>
</dbReference>
<dbReference type="PANTHER" id="PTHR32494:SF5">
    <property type="entry name" value="ALLANTOATE AMIDOHYDROLASE"/>
    <property type="match status" value="1"/>
</dbReference>
<dbReference type="Pfam" id="PF01546">
    <property type="entry name" value="Peptidase_M20"/>
    <property type="match status" value="1"/>
</dbReference>
<evidence type="ECO:0000256" key="1">
    <source>
        <dbReference type="ARBA" id="ARBA00006153"/>
    </source>
</evidence>
<dbReference type="CDD" id="cd03884">
    <property type="entry name" value="M20_bAS"/>
    <property type="match status" value="1"/>
</dbReference>
<dbReference type="InterPro" id="IPR010158">
    <property type="entry name" value="Amidase_Cbmase"/>
</dbReference>
<dbReference type="Proteomes" id="UP000662111">
    <property type="component" value="Unassembled WGS sequence"/>
</dbReference>
<organism evidence="3 4">
    <name type="scientific">Ornithinimicrobium pekingense</name>
    <dbReference type="NCBI Taxonomy" id="384677"/>
    <lineage>
        <taxon>Bacteria</taxon>
        <taxon>Bacillati</taxon>
        <taxon>Actinomycetota</taxon>
        <taxon>Actinomycetes</taxon>
        <taxon>Micrococcales</taxon>
        <taxon>Ornithinimicrobiaceae</taxon>
        <taxon>Ornithinimicrobium</taxon>
    </lineage>
</organism>
<evidence type="ECO:0000313" key="4">
    <source>
        <dbReference type="Proteomes" id="UP000662111"/>
    </source>
</evidence>
<evidence type="ECO:0000313" key="3">
    <source>
        <dbReference type="EMBL" id="GGK63532.1"/>
    </source>
</evidence>
<dbReference type="PIRSF" id="PIRSF001235">
    <property type="entry name" value="Amidase_carbamoylase"/>
    <property type="match status" value="1"/>
</dbReference>
<dbReference type="SUPFAM" id="SSF53187">
    <property type="entry name" value="Zn-dependent exopeptidases"/>
    <property type="match status" value="1"/>
</dbReference>
<reference evidence="4" key="1">
    <citation type="journal article" date="2019" name="Int. J. Syst. Evol. Microbiol.">
        <title>The Global Catalogue of Microorganisms (GCM) 10K type strain sequencing project: providing services to taxonomists for standard genome sequencing and annotation.</title>
        <authorList>
            <consortium name="The Broad Institute Genomics Platform"/>
            <consortium name="The Broad Institute Genome Sequencing Center for Infectious Disease"/>
            <person name="Wu L."/>
            <person name="Ma J."/>
        </authorList>
    </citation>
    <scope>NUCLEOTIDE SEQUENCE [LARGE SCALE GENOMIC DNA]</scope>
    <source>
        <strain evidence="4">CGMCC 1.5362</strain>
    </source>
</reference>
<proteinExistence type="inferred from homology"/>
<name>A0ABQ2F8P3_9MICO</name>
<evidence type="ECO:0000256" key="2">
    <source>
        <dbReference type="ARBA" id="ARBA00022801"/>
    </source>
</evidence>
<dbReference type="InterPro" id="IPR036264">
    <property type="entry name" value="Bact_exopeptidase_dim_dom"/>
</dbReference>
<gene>
    <name evidence="3" type="ORF">GCM10011509_09930</name>
</gene>
<dbReference type="Gene3D" id="3.30.70.360">
    <property type="match status" value="1"/>
</dbReference>
<dbReference type="Gene3D" id="3.40.630.10">
    <property type="entry name" value="Zn peptidases"/>
    <property type="match status" value="1"/>
</dbReference>
<keyword evidence="4" id="KW-1185">Reference proteome</keyword>
<comment type="caution">
    <text evidence="3">The sequence shown here is derived from an EMBL/GenBank/DDBJ whole genome shotgun (WGS) entry which is preliminary data.</text>
</comment>
<comment type="similarity">
    <text evidence="1">Belongs to the peptidase M20 family.</text>
</comment>
<sequence length="413" mass="43658">MSALNSADTQWVSDGIAHLSTLVDSDLPGWSRTGFSEQDAAARDWIHGQMRALGLSVSTDPVGNVIGRLDGQDPNAPDIVIGSHSDTVPGGGRFDGIVGVVGALEVIRMLQRSDVRLRHGLRVVDFSNEEGNPQGVKLVGSRAVAGTLGAQALGATDDEGRTLAELMAAGGRSPEHVASARWDRRDVAAYLELHIEQGPHLEEAGASVGVVTRVCGISTFALEVQGRRDHAGTTPMATRADALCCAADAVLAVQRIGASGTDTVGTVGAVTTSSPLTNTISEDARVTGEFRSPDERQLHELQRALAQTVPELDARHRTRSELMWKTDVPVVMDEALSNLAIAAATNVGHQALRVYSGATHDSVEMSAMMPSAMIFVPSRAGRSHCPEEWTDLVDIGHGVDVLAEAVRLRDQAP</sequence>
<dbReference type="PANTHER" id="PTHR32494">
    <property type="entry name" value="ALLANTOATE DEIMINASE-RELATED"/>
    <property type="match status" value="1"/>
</dbReference>
<dbReference type="NCBIfam" id="TIGR01879">
    <property type="entry name" value="hydantase"/>
    <property type="match status" value="1"/>
</dbReference>
<protein>
    <submittedName>
        <fullName evidence="3">Zn-dependent hydrolase</fullName>
    </submittedName>
</protein>
<dbReference type="GO" id="GO:0016787">
    <property type="term" value="F:hydrolase activity"/>
    <property type="evidence" value="ECO:0007669"/>
    <property type="project" value="UniProtKB-KW"/>
</dbReference>